<keyword evidence="9" id="KW-1185">Reference proteome</keyword>
<evidence type="ECO:0000259" key="7">
    <source>
        <dbReference type="Pfam" id="PF00561"/>
    </source>
</evidence>
<gene>
    <name evidence="8" type="ORF">GMOD_00007103</name>
</gene>
<keyword evidence="4" id="KW-0843">Virulence</keyword>
<dbReference type="OrthoDB" id="408373at2759"/>
<dbReference type="PANTHER" id="PTHR43329">
    <property type="entry name" value="EPOXIDE HYDROLASE"/>
    <property type="match status" value="1"/>
</dbReference>
<feature type="domain" description="AB hydrolase-1" evidence="7">
    <location>
        <begin position="29"/>
        <end position="130"/>
    </location>
</feature>
<dbReference type="InterPro" id="IPR000639">
    <property type="entry name" value="Epox_hydrolase-like"/>
</dbReference>
<comment type="similarity">
    <text evidence="2">Belongs to the AB hydrolase superfamily. AKT2 hydrolase family.</text>
</comment>
<evidence type="ECO:0000256" key="4">
    <source>
        <dbReference type="ARBA" id="ARBA00023026"/>
    </source>
</evidence>
<dbReference type="AlphaFoldDB" id="A0A3M7MCA0"/>
<dbReference type="Pfam" id="PF00561">
    <property type="entry name" value="Abhydrolase_1"/>
    <property type="match status" value="1"/>
</dbReference>
<accession>A0A3M7MCA0</accession>
<name>A0A3M7MCA0_9PLEO</name>
<evidence type="ECO:0000313" key="9">
    <source>
        <dbReference type="Proteomes" id="UP000265663"/>
    </source>
</evidence>
<evidence type="ECO:0000313" key="8">
    <source>
        <dbReference type="EMBL" id="RMZ72107.1"/>
    </source>
</evidence>
<keyword evidence="5" id="KW-0576">Peroxisome</keyword>
<dbReference type="InterPro" id="IPR000073">
    <property type="entry name" value="AB_hydrolase_1"/>
</dbReference>
<dbReference type="GO" id="GO:0016787">
    <property type="term" value="F:hydrolase activity"/>
    <property type="evidence" value="ECO:0007669"/>
    <property type="project" value="UniProtKB-KW"/>
</dbReference>
<evidence type="ECO:0000256" key="2">
    <source>
        <dbReference type="ARBA" id="ARBA00005668"/>
    </source>
</evidence>
<comment type="similarity">
    <text evidence="6">Belongs to the AB hydrolase superfamily. Epoxide hydrolase family.</text>
</comment>
<protein>
    <submittedName>
        <fullName evidence="8">Epoxide hydrolase 2</fullName>
    </submittedName>
</protein>
<dbReference type="Proteomes" id="UP000265663">
    <property type="component" value="Unassembled WGS sequence"/>
</dbReference>
<proteinExistence type="inferred from homology"/>
<sequence>MDFLTAGDIKHKNGETTHYYEGGSKEGTPIIFLHGWPDLAESWKHQLSHFAAGNKYRVIAADMRGYGGSSAPKTKESYSLQTLVSEMVEFAEQLGIQKAIWVAHDWGCGLGNALAVHHPELFIGLANLCVPYRCIELGFDFMVSTVNRDIYPEKEYKYGQWEYLHHYMQQPEESVKVFETNVEGITKVFYLKSDPKTYGKPAPTSTIVKDGGWFGGHPENLPDIPLAITSLDEHLYNSLVASKKKNGWFGPVAWYLNHDANAEYAKSEKNGGVLEFPVLYIDAKYDVICSAGLAPKLAESQKKATKNLSVETIEASHWVQLEKPKETNEALEKWMSTF</sequence>
<reference evidence="8 9" key="1">
    <citation type="journal article" date="2014" name="PLoS ONE">
        <title>De novo Genome Assembly of the Fungal Plant Pathogen Pyrenophora semeniperda.</title>
        <authorList>
            <person name="Soliai M.M."/>
            <person name="Meyer S.E."/>
            <person name="Udall J.A."/>
            <person name="Elzinga D.E."/>
            <person name="Hermansen R.A."/>
            <person name="Bodily P.M."/>
            <person name="Hart A.A."/>
            <person name="Coleman C.E."/>
        </authorList>
    </citation>
    <scope>NUCLEOTIDE SEQUENCE [LARGE SCALE GENOMIC DNA]</scope>
    <source>
        <strain evidence="8 9">CCB06</strain>
        <tissue evidence="8">Mycelium</tissue>
    </source>
</reference>
<evidence type="ECO:0000256" key="6">
    <source>
        <dbReference type="ARBA" id="ARBA00038334"/>
    </source>
</evidence>
<evidence type="ECO:0000256" key="5">
    <source>
        <dbReference type="ARBA" id="ARBA00023140"/>
    </source>
</evidence>
<evidence type="ECO:0000256" key="3">
    <source>
        <dbReference type="ARBA" id="ARBA00022801"/>
    </source>
</evidence>
<evidence type="ECO:0000256" key="1">
    <source>
        <dbReference type="ARBA" id="ARBA00004275"/>
    </source>
</evidence>
<dbReference type="PRINTS" id="PR00412">
    <property type="entry name" value="EPOXHYDRLASE"/>
</dbReference>
<dbReference type="GO" id="GO:0005777">
    <property type="term" value="C:peroxisome"/>
    <property type="evidence" value="ECO:0007669"/>
    <property type="project" value="UniProtKB-SubCell"/>
</dbReference>
<dbReference type="Gene3D" id="3.40.50.1820">
    <property type="entry name" value="alpha/beta hydrolase"/>
    <property type="match status" value="1"/>
</dbReference>
<dbReference type="InterPro" id="IPR029058">
    <property type="entry name" value="AB_hydrolase_fold"/>
</dbReference>
<organism evidence="8 9">
    <name type="scientific">Pyrenophora seminiperda CCB06</name>
    <dbReference type="NCBI Taxonomy" id="1302712"/>
    <lineage>
        <taxon>Eukaryota</taxon>
        <taxon>Fungi</taxon>
        <taxon>Dikarya</taxon>
        <taxon>Ascomycota</taxon>
        <taxon>Pezizomycotina</taxon>
        <taxon>Dothideomycetes</taxon>
        <taxon>Pleosporomycetidae</taxon>
        <taxon>Pleosporales</taxon>
        <taxon>Pleosporineae</taxon>
        <taxon>Pleosporaceae</taxon>
        <taxon>Pyrenophora</taxon>
    </lineage>
</organism>
<dbReference type="EMBL" id="KE747829">
    <property type="protein sequence ID" value="RMZ72107.1"/>
    <property type="molecule type" value="Genomic_DNA"/>
</dbReference>
<dbReference type="SUPFAM" id="SSF53474">
    <property type="entry name" value="alpha/beta-Hydrolases"/>
    <property type="match status" value="1"/>
</dbReference>
<comment type="subcellular location">
    <subcellularLocation>
        <location evidence="1">Peroxisome</location>
    </subcellularLocation>
</comment>
<keyword evidence="3 8" id="KW-0378">Hydrolase</keyword>